<keyword evidence="3 6" id="KW-1133">Transmembrane helix</keyword>
<evidence type="ECO:0000313" key="8">
    <source>
        <dbReference type="Proteomes" id="UP000054217"/>
    </source>
</evidence>
<feature type="transmembrane region" description="Helical" evidence="6">
    <location>
        <begin position="176"/>
        <end position="200"/>
    </location>
</feature>
<feature type="region of interest" description="Disordered" evidence="5">
    <location>
        <begin position="1"/>
        <end position="52"/>
    </location>
</feature>
<organism evidence="7 8">
    <name type="scientific">Pisolithus tinctorius Marx 270</name>
    <dbReference type="NCBI Taxonomy" id="870435"/>
    <lineage>
        <taxon>Eukaryota</taxon>
        <taxon>Fungi</taxon>
        <taxon>Dikarya</taxon>
        <taxon>Basidiomycota</taxon>
        <taxon>Agaricomycotina</taxon>
        <taxon>Agaricomycetes</taxon>
        <taxon>Agaricomycetidae</taxon>
        <taxon>Boletales</taxon>
        <taxon>Sclerodermatineae</taxon>
        <taxon>Pisolithaceae</taxon>
        <taxon>Pisolithus</taxon>
    </lineage>
</organism>
<dbReference type="EMBL" id="KN831946">
    <property type="protein sequence ID" value="KIO13371.1"/>
    <property type="molecule type" value="Genomic_DNA"/>
</dbReference>
<feature type="compositionally biased region" description="Low complexity" evidence="5">
    <location>
        <begin position="15"/>
        <end position="34"/>
    </location>
</feature>
<dbReference type="Pfam" id="PF10332">
    <property type="entry name" value="DUF2418"/>
    <property type="match status" value="1"/>
</dbReference>
<comment type="subcellular location">
    <subcellularLocation>
        <location evidence="1">Endomembrane system</location>
        <topology evidence="1">Multi-pass membrane protein</topology>
    </subcellularLocation>
</comment>
<protein>
    <recommendedName>
        <fullName evidence="9">Nuclear rim protein 1</fullName>
    </recommendedName>
</protein>
<dbReference type="GO" id="GO:0012505">
    <property type="term" value="C:endomembrane system"/>
    <property type="evidence" value="ECO:0007669"/>
    <property type="project" value="UniProtKB-SubCell"/>
</dbReference>
<evidence type="ECO:0000256" key="1">
    <source>
        <dbReference type="ARBA" id="ARBA00004127"/>
    </source>
</evidence>
<dbReference type="InterPro" id="IPR018819">
    <property type="entry name" value="Nur1/Mug154"/>
</dbReference>
<feature type="transmembrane region" description="Helical" evidence="6">
    <location>
        <begin position="327"/>
        <end position="348"/>
    </location>
</feature>
<proteinExistence type="predicted"/>
<keyword evidence="8" id="KW-1185">Reference proteome</keyword>
<dbReference type="STRING" id="870435.A0A0C3PVS1"/>
<evidence type="ECO:0000256" key="4">
    <source>
        <dbReference type="ARBA" id="ARBA00023136"/>
    </source>
</evidence>
<dbReference type="PANTHER" id="PTHR28293:SF1">
    <property type="entry name" value="NUCLEAR RIM PROTEIN 1"/>
    <property type="match status" value="1"/>
</dbReference>
<evidence type="ECO:0000313" key="7">
    <source>
        <dbReference type="EMBL" id="KIO13371.1"/>
    </source>
</evidence>
<name>A0A0C3PVS1_PISTI</name>
<keyword evidence="4 6" id="KW-0472">Membrane</keyword>
<reference evidence="8" key="2">
    <citation type="submission" date="2015-01" db="EMBL/GenBank/DDBJ databases">
        <title>Evolutionary Origins and Diversification of the Mycorrhizal Mutualists.</title>
        <authorList>
            <consortium name="DOE Joint Genome Institute"/>
            <consortium name="Mycorrhizal Genomics Consortium"/>
            <person name="Kohler A."/>
            <person name="Kuo A."/>
            <person name="Nagy L.G."/>
            <person name="Floudas D."/>
            <person name="Copeland A."/>
            <person name="Barry K.W."/>
            <person name="Cichocki N."/>
            <person name="Veneault-Fourrey C."/>
            <person name="LaButti K."/>
            <person name="Lindquist E.A."/>
            <person name="Lipzen A."/>
            <person name="Lundell T."/>
            <person name="Morin E."/>
            <person name="Murat C."/>
            <person name="Riley R."/>
            <person name="Ohm R."/>
            <person name="Sun H."/>
            <person name="Tunlid A."/>
            <person name="Henrissat B."/>
            <person name="Grigoriev I.V."/>
            <person name="Hibbett D.S."/>
            <person name="Martin F."/>
        </authorList>
    </citation>
    <scope>NUCLEOTIDE SEQUENCE [LARGE SCALE GENOMIC DNA]</scope>
    <source>
        <strain evidence="8">Marx 270</strain>
    </source>
</reference>
<feature type="compositionally biased region" description="Polar residues" evidence="5">
    <location>
        <begin position="1"/>
        <end position="14"/>
    </location>
</feature>
<accession>A0A0C3PVS1</accession>
<dbReference type="GO" id="GO:0043007">
    <property type="term" value="P:maintenance of rDNA"/>
    <property type="evidence" value="ECO:0007669"/>
    <property type="project" value="TreeGrafter"/>
</dbReference>
<sequence length="394" mass="44142">MNNSLRRFAQANTASLPGSPHSPSPRSQSSGIQPPVTPRTRVSYVNSPSTTPSISSNIPFDWEAARSRRPPPYGTPFNGKRKARMSNIGTAAATPKRVVRKKGFVERMKDIPSRIMFEVSLFPYNIPLPAPKTSGWLIGLSMHFLHLCVRVARIRATSESDVGWEDLYWERSQQSWFDWTIPTTCLLLIASTLNVMHLFTETRTYRLHMRSRVDPVSSPHTTFVSSPQQEPPVTEEEAVPRSTFMQRILGLIGSAMLILWRAFVYLVRFLLGISSTSPSTSSPPRGAPAEQIQQLEVWTPGELERTLFAVYSPAHALLWICTDGTNWVLMCALMAMVGVEIGALVQAYEALVKDRAILAAEVMHEYNEGFVHPRINPVRRDVAVMTHQAEMVIT</sequence>
<evidence type="ECO:0000256" key="6">
    <source>
        <dbReference type="SAM" id="Phobius"/>
    </source>
</evidence>
<evidence type="ECO:0008006" key="9">
    <source>
        <dbReference type="Google" id="ProtNLM"/>
    </source>
</evidence>
<reference evidence="7 8" key="1">
    <citation type="submission" date="2014-04" db="EMBL/GenBank/DDBJ databases">
        <authorList>
            <consortium name="DOE Joint Genome Institute"/>
            <person name="Kuo A."/>
            <person name="Kohler A."/>
            <person name="Costa M.D."/>
            <person name="Nagy L.G."/>
            <person name="Floudas D."/>
            <person name="Copeland A."/>
            <person name="Barry K.W."/>
            <person name="Cichocki N."/>
            <person name="Veneault-Fourrey C."/>
            <person name="LaButti K."/>
            <person name="Lindquist E.A."/>
            <person name="Lipzen A."/>
            <person name="Lundell T."/>
            <person name="Morin E."/>
            <person name="Murat C."/>
            <person name="Sun H."/>
            <person name="Tunlid A."/>
            <person name="Henrissat B."/>
            <person name="Grigoriev I.V."/>
            <person name="Hibbett D.S."/>
            <person name="Martin F."/>
            <person name="Nordberg H.P."/>
            <person name="Cantor M.N."/>
            <person name="Hua S.X."/>
        </authorList>
    </citation>
    <scope>NUCLEOTIDE SEQUENCE [LARGE SCALE GENOMIC DNA]</scope>
    <source>
        <strain evidence="7 8">Marx 270</strain>
    </source>
</reference>
<dbReference type="GO" id="GO:0007096">
    <property type="term" value="P:regulation of exit from mitosis"/>
    <property type="evidence" value="ECO:0007669"/>
    <property type="project" value="TreeGrafter"/>
</dbReference>
<dbReference type="Proteomes" id="UP000054217">
    <property type="component" value="Unassembled WGS sequence"/>
</dbReference>
<dbReference type="OrthoDB" id="3363151at2759"/>
<evidence type="ECO:0000256" key="2">
    <source>
        <dbReference type="ARBA" id="ARBA00022692"/>
    </source>
</evidence>
<dbReference type="HOGENOM" id="CLU_062849_0_0_1"/>
<feature type="transmembrane region" description="Helical" evidence="6">
    <location>
        <begin position="248"/>
        <end position="271"/>
    </location>
</feature>
<dbReference type="AlphaFoldDB" id="A0A0C3PVS1"/>
<dbReference type="InParanoid" id="A0A0C3PVS1"/>
<evidence type="ECO:0000256" key="3">
    <source>
        <dbReference type="ARBA" id="ARBA00022989"/>
    </source>
</evidence>
<dbReference type="PANTHER" id="PTHR28293">
    <property type="entry name" value="NUCLEAR RIM PROTEIN 1"/>
    <property type="match status" value="1"/>
</dbReference>
<gene>
    <name evidence="7" type="ORF">M404DRAFT_122247</name>
</gene>
<evidence type="ECO:0000256" key="5">
    <source>
        <dbReference type="SAM" id="MobiDB-lite"/>
    </source>
</evidence>
<keyword evidence="2 6" id="KW-0812">Transmembrane</keyword>